<dbReference type="RefSeq" id="WP_182337755.1">
    <property type="nucleotide sequence ID" value="NZ_JACGXS010000001.1"/>
</dbReference>
<keyword evidence="3" id="KW-1185">Reference proteome</keyword>
<dbReference type="AlphaFoldDB" id="A0A7W3FJ89"/>
<reference evidence="2 3" key="1">
    <citation type="submission" date="2020-08" db="EMBL/GenBank/DDBJ databases">
        <title>Stenotrophomonas tumulicola JCM 30961.</title>
        <authorList>
            <person name="Deng Y."/>
        </authorList>
    </citation>
    <scope>NUCLEOTIDE SEQUENCE [LARGE SCALE GENOMIC DNA]</scope>
    <source>
        <strain evidence="2 3">JCM 30961</strain>
    </source>
</reference>
<feature type="signal peptide" evidence="1">
    <location>
        <begin position="1"/>
        <end position="21"/>
    </location>
</feature>
<organism evidence="2 3">
    <name type="scientific">Stenotrophomonas tumulicola</name>
    <dbReference type="NCBI Taxonomy" id="1685415"/>
    <lineage>
        <taxon>Bacteria</taxon>
        <taxon>Pseudomonadati</taxon>
        <taxon>Pseudomonadota</taxon>
        <taxon>Gammaproteobacteria</taxon>
        <taxon>Lysobacterales</taxon>
        <taxon>Lysobacteraceae</taxon>
        <taxon>Stenotrophomonas</taxon>
    </lineage>
</organism>
<dbReference type="InterPro" id="IPR043749">
    <property type="entry name" value="DUF5694"/>
</dbReference>
<evidence type="ECO:0000313" key="3">
    <source>
        <dbReference type="Proteomes" id="UP000547058"/>
    </source>
</evidence>
<dbReference type="Pfam" id="PF18950">
    <property type="entry name" value="DUF5694"/>
    <property type="match status" value="1"/>
</dbReference>
<comment type="caution">
    <text evidence="2">The sequence shown here is derived from an EMBL/GenBank/DDBJ whole genome shotgun (WGS) entry which is preliminary data.</text>
</comment>
<name>A0A7W3FJ89_9GAMM</name>
<evidence type="ECO:0000313" key="2">
    <source>
        <dbReference type="EMBL" id="MBA8680574.1"/>
    </source>
</evidence>
<sequence length="348" mass="38079">MKHRCNWWAWVALLAPLGAQAQVDVAALDEGMPGPRTEVMVLGSVHLSEHKEFRATTLEPLLDKLAAFKPTVITIEAVSGEQCDMLLRHPSVYGDDCKAPAQAQAATGLDMPAARAEADRLLATWPQAPSPAERRRLAATLLAAGERASAYVQWLQLDAAERHAGDGLDPALVQQLQDVGRRSDESIQIAARLAARLGLPRVHPVDDYTGGAHRVADLKAFADGVQQAWDKNKPRMQALIAREKALMAGDDLLPLYRMLNAPDTQAFMAASNVRTALQTPSAGHYPQIWVNGWEIRNLRMVANILETVRDRPGQRVLSVVGNSHKPWFDAWLGQASGVRVVDTLEVLE</sequence>
<dbReference type="EMBL" id="JACGXS010000001">
    <property type="protein sequence ID" value="MBA8680574.1"/>
    <property type="molecule type" value="Genomic_DNA"/>
</dbReference>
<evidence type="ECO:0008006" key="4">
    <source>
        <dbReference type="Google" id="ProtNLM"/>
    </source>
</evidence>
<proteinExistence type="predicted"/>
<keyword evidence="1" id="KW-0732">Signal</keyword>
<feature type="chain" id="PRO_5031139318" description="TraB/GumN family protein" evidence="1">
    <location>
        <begin position="22"/>
        <end position="348"/>
    </location>
</feature>
<gene>
    <name evidence="2" type="ORF">H4O11_01970</name>
</gene>
<dbReference type="Proteomes" id="UP000547058">
    <property type="component" value="Unassembled WGS sequence"/>
</dbReference>
<accession>A0A7W3FJ89</accession>
<protein>
    <recommendedName>
        <fullName evidence="4">TraB/GumN family protein</fullName>
    </recommendedName>
</protein>
<evidence type="ECO:0000256" key="1">
    <source>
        <dbReference type="SAM" id="SignalP"/>
    </source>
</evidence>